<dbReference type="EMBL" id="CM042046">
    <property type="protein sequence ID" value="KAI3675066.1"/>
    <property type="molecule type" value="Genomic_DNA"/>
</dbReference>
<evidence type="ECO:0000313" key="1">
    <source>
        <dbReference type="EMBL" id="KAI3675066.1"/>
    </source>
</evidence>
<organism evidence="1 2">
    <name type="scientific">Smallanthus sonchifolius</name>
    <dbReference type="NCBI Taxonomy" id="185202"/>
    <lineage>
        <taxon>Eukaryota</taxon>
        <taxon>Viridiplantae</taxon>
        <taxon>Streptophyta</taxon>
        <taxon>Embryophyta</taxon>
        <taxon>Tracheophyta</taxon>
        <taxon>Spermatophyta</taxon>
        <taxon>Magnoliopsida</taxon>
        <taxon>eudicotyledons</taxon>
        <taxon>Gunneridae</taxon>
        <taxon>Pentapetalae</taxon>
        <taxon>asterids</taxon>
        <taxon>campanulids</taxon>
        <taxon>Asterales</taxon>
        <taxon>Asteraceae</taxon>
        <taxon>Asteroideae</taxon>
        <taxon>Heliantheae alliance</taxon>
        <taxon>Millerieae</taxon>
        <taxon>Smallanthus</taxon>
    </lineage>
</organism>
<keyword evidence="2" id="KW-1185">Reference proteome</keyword>
<reference evidence="2" key="1">
    <citation type="journal article" date="2022" name="Mol. Ecol. Resour.">
        <title>The genomes of chicory, endive, great burdock and yacon provide insights into Asteraceae palaeo-polyploidization history and plant inulin production.</title>
        <authorList>
            <person name="Fan W."/>
            <person name="Wang S."/>
            <person name="Wang H."/>
            <person name="Wang A."/>
            <person name="Jiang F."/>
            <person name="Liu H."/>
            <person name="Zhao H."/>
            <person name="Xu D."/>
            <person name="Zhang Y."/>
        </authorList>
    </citation>
    <scope>NUCLEOTIDE SEQUENCE [LARGE SCALE GENOMIC DNA]</scope>
    <source>
        <strain evidence="2">cv. Yunnan</strain>
    </source>
</reference>
<name>A0ACB8XVE6_9ASTR</name>
<comment type="caution">
    <text evidence="1">The sequence shown here is derived from an EMBL/GenBank/DDBJ whole genome shotgun (WGS) entry which is preliminary data.</text>
</comment>
<gene>
    <name evidence="1" type="ORF">L1987_84650</name>
</gene>
<evidence type="ECO:0000313" key="2">
    <source>
        <dbReference type="Proteomes" id="UP001056120"/>
    </source>
</evidence>
<sequence>MSSLLPLPSSFTPFPPTNTRAFNGFKVSCNHAPHDDNNKQPKLILPNVDRRELLVGLGGLYTTAANLTSLPSALADPIQLPDDFLSSKITLTASAAKLKSIVHSEGSYVDEDNNDIGLHHTWLFFPFHRWYLYFYERILGNLIGRPDFALPYWNWDDPDGGMEFPEIFLTQYINGDPNPLYDVYRDAEHVKEGSIVDLNWSRGKDDSDLKACNLYTVYRELYETEVTVVVSLGDMPMADP</sequence>
<proteinExistence type="predicted"/>
<protein>
    <submittedName>
        <fullName evidence="1">Uncharacterized protein</fullName>
    </submittedName>
</protein>
<reference evidence="1 2" key="2">
    <citation type="journal article" date="2022" name="Mol. Ecol. Resour.">
        <title>The genomes of chicory, endive, great burdock and yacon provide insights into Asteraceae paleo-polyploidization history and plant inulin production.</title>
        <authorList>
            <person name="Fan W."/>
            <person name="Wang S."/>
            <person name="Wang H."/>
            <person name="Wang A."/>
            <person name="Jiang F."/>
            <person name="Liu H."/>
            <person name="Zhao H."/>
            <person name="Xu D."/>
            <person name="Zhang Y."/>
        </authorList>
    </citation>
    <scope>NUCLEOTIDE SEQUENCE [LARGE SCALE GENOMIC DNA]</scope>
    <source>
        <strain evidence="2">cv. Yunnan</strain>
        <tissue evidence="1">Leaves</tissue>
    </source>
</reference>
<dbReference type="Proteomes" id="UP001056120">
    <property type="component" value="Linkage Group LG29"/>
</dbReference>
<accession>A0ACB8XVE6</accession>